<proteinExistence type="predicted"/>
<protein>
    <submittedName>
        <fullName evidence="1">Uncharacterized protein</fullName>
    </submittedName>
</protein>
<name>A0AAQ1GJC8_9BURK</name>
<dbReference type="AlphaFoldDB" id="A0AAQ1GJC8"/>
<evidence type="ECO:0000313" key="1">
    <source>
        <dbReference type="EMBL" id="SEK04214.1"/>
    </source>
</evidence>
<accession>A0AAQ1GJC8</accession>
<evidence type="ECO:0000313" key="2">
    <source>
        <dbReference type="Proteomes" id="UP000183529"/>
    </source>
</evidence>
<comment type="caution">
    <text evidence="1">The sequence shown here is derived from an EMBL/GenBank/DDBJ whole genome shotgun (WGS) entry which is preliminary data.</text>
</comment>
<sequence length="150" mass="16878">MSFGENVKHIRHLLGWTRSEMLKRLCPNANGKERARVSQQVYQLERRSSRRSELLLPISELFGIAPSVLLNRDLTSLTLPEVKLLRDDPNSPVPGDLIAIAGRFALATGEARAIVEKVIAVDRDHPQLVPKLSVILDAYLDGVRVHSRRR</sequence>
<reference evidence="1 2" key="1">
    <citation type="submission" date="2016-10" db="EMBL/GenBank/DDBJ databases">
        <authorList>
            <person name="Varghese N."/>
            <person name="Submissions S."/>
        </authorList>
    </citation>
    <scope>NUCLEOTIDE SEQUENCE [LARGE SCALE GENOMIC DNA]</scope>
    <source>
        <strain evidence="1 2">LMG 22274</strain>
    </source>
</reference>
<gene>
    <name evidence="1" type="ORF">SAMN05216550_11425</name>
</gene>
<dbReference type="EMBL" id="FNZM01000014">
    <property type="protein sequence ID" value="SEK04214.1"/>
    <property type="molecule type" value="Genomic_DNA"/>
</dbReference>
<dbReference type="Proteomes" id="UP000183529">
    <property type="component" value="Unassembled WGS sequence"/>
</dbReference>
<organism evidence="1 2">
    <name type="scientific">Paraburkholderia tropica</name>
    <dbReference type="NCBI Taxonomy" id="92647"/>
    <lineage>
        <taxon>Bacteria</taxon>
        <taxon>Pseudomonadati</taxon>
        <taxon>Pseudomonadota</taxon>
        <taxon>Betaproteobacteria</taxon>
        <taxon>Burkholderiales</taxon>
        <taxon>Burkholderiaceae</taxon>
        <taxon>Paraburkholderia</taxon>
    </lineage>
</organism>